<proteinExistence type="predicted"/>
<sequence>MLIYEDYPAFLHNIQRAKVKRSMELFAQEPVAMKERVRNYFSMCRHLPMTKRREKIVSSLFYEYNEIWFYGFGIEQRLREIISDLHQVLLDKCRYICVAKSKEA</sequence>
<dbReference type="KEGG" id="loa:LOAG_07403"/>
<reference evidence="1" key="1">
    <citation type="submission" date="2012-04" db="EMBL/GenBank/DDBJ databases">
        <title>The Genome Sequence of Loa loa.</title>
        <authorList>
            <consortium name="The Broad Institute Genome Sequencing Platform"/>
            <consortium name="Broad Institute Genome Sequencing Center for Infectious Disease"/>
            <person name="Nutman T.B."/>
            <person name="Fink D.L."/>
            <person name="Russ C."/>
            <person name="Young S."/>
            <person name="Zeng Q."/>
            <person name="Gargeya S."/>
            <person name="Alvarado L."/>
            <person name="Berlin A."/>
            <person name="Chapman S.B."/>
            <person name="Chen Z."/>
            <person name="Freedman E."/>
            <person name="Gellesch M."/>
            <person name="Goldberg J."/>
            <person name="Griggs A."/>
            <person name="Gujja S."/>
            <person name="Heilman E.R."/>
            <person name="Heiman D."/>
            <person name="Howarth C."/>
            <person name="Mehta T."/>
            <person name="Neiman D."/>
            <person name="Pearson M."/>
            <person name="Roberts A."/>
            <person name="Saif S."/>
            <person name="Shea T."/>
            <person name="Shenoy N."/>
            <person name="Sisk P."/>
            <person name="Stolte C."/>
            <person name="Sykes S."/>
            <person name="White J."/>
            <person name="Yandava C."/>
            <person name="Haas B."/>
            <person name="Henn M.R."/>
            <person name="Nusbaum C."/>
            <person name="Birren B."/>
        </authorList>
    </citation>
    <scope>NUCLEOTIDE SEQUENCE [LARGE SCALE GENOMIC DNA]</scope>
</reference>
<dbReference type="AlphaFoldDB" id="A0A1S0TXC9"/>
<dbReference type="GeneID" id="9944822"/>
<dbReference type="EMBL" id="JH712271">
    <property type="protein sequence ID" value="EFO21085.1"/>
    <property type="molecule type" value="Genomic_DNA"/>
</dbReference>
<protein>
    <submittedName>
        <fullName evidence="1">Uncharacterized protein</fullName>
    </submittedName>
</protein>
<organism evidence="1">
    <name type="scientific">Loa loa</name>
    <name type="common">Eye worm</name>
    <name type="synonym">Filaria loa</name>
    <dbReference type="NCBI Taxonomy" id="7209"/>
    <lineage>
        <taxon>Eukaryota</taxon>
        <taxon>Metazoa</taxon>
        <taxon>Ecdysozoa</taxon>
        <taxon>Nematoda</taxon>
        <taxon>Chromadorea</taxon>
        <taxon>Rhabditida</taxon>
        <taxon>Spirurina</taxon>
        <taxon>Spiruromorpha</taxon>
        <taxon>Filarioidea</taxon>
        <taxon>Onchocercidae</taxon>
        <taxon>Loa</taxon>
    </lineage>
</organism>
<dbReference type="CTD" id="9944822"/>
<evidence type="ECO:0000313" key="1">
    <source>
        <dbReference type="EMBL" id="EFO21085.1"/>
    </source>
</evidence>
<dbReference type="RefSeq" id="XP_003142984.1">
    <property type="nucleotide sequence ID" value="XM_003142936.1"/>
</dbReference>
<gene>
    <name evidence="1" type="ORF">LOAG_07403</name>
</gene>
<accession>A0A1S0TXC9</accession>
<dbReference type="InParanoid" id="A0A1S0TXC9"/>
<name>A0A1S0TXC9_LOALO</name>